<evidence type="ECO:0000313" key="1">
    <source>
        <dbReference type="EMBL" id="KAJ7334844.1"/>
    </source>
</evidence>
<comment type="caution">
    <text evidence="1">The sequence shown here is derived from an EMBL/GenBank/DDBJ whole genome shotgun (WGS) entry which is preliminary data.</text>
</comment>
<name>A0AAD6ZRE1_9AGAR</name>
<protein>
    <submittedName>
        <fullName evidence="1">Uncharacterized protein</fullName>
    </submittedName>
</protein>
<dbReference type="EMBL" id="JARIHO010000032">
    <property type="protein sequence ID" value="KAJ7334844.1"/>
    <property type="molecule type" value="Genomic_DNA"/>
</dbReference>
<proteinExistence type="predicted"/>
<feature type="non-terminal residue" evidence="1">
    <location>
        <position position="1"/>
    </location>
</feature>
<feature type="non-terminal residue" evidence="1">
    <location>
        <position position="50"/>
    </location>
</feature>
<dbReference type="AlphaFoldDB" id="A0AAD6ZRE1"/>
<dbReference type="Proteomes" id="UP001218218">
    <property type="component" value="Unassembled WGS sequence"/>
</dbReference>
<gene>
    <name evidence="1" type="ORF">DFH08DRAFT_666818</name>
</gene>
<keyword evidence="2" id="KW-1185">Reference proteome</keyword>
<sequence>DPVGAARKLVTACRASGQRRETFEKTIMEGNEAGGWGDPPAILRLIAHVR</sequence>
<evidence type="ECO:0000313" key="2">
    <source>
        <dbReference type="Proteomes" id="UP001218218"/>
    </source>
</evidence>
<accession>A0AAD6ZRE1</accession>
<organism evidence="1 2">
    <name type="scientific">Mycena albidolilacea</name>
    <dbReference type="NCBI Taxonomy" id="1033008"/>
    <lineage>
        <taxon>Eukaryota</taxon>
        <taxon>Fungi</taxon>
        <taxon>Dikarya</taxon>
        <taxon>Basidiomycota</taxon>
        <taxon>Agaricomycotina</taxon>
        <taxon>Agaricomycetes</taxon>
        <taxon>Agaricomycetidae</taxon>
        <taxon>Agaricales</taxon>
        <taxon>Marasmiineae</taxon>
        <taxon>Mycenaceae</taxon>
        <taxon>Mycena</taxon>
    </lineage>
</organism>
<reference evidence="1" key="1">
    <citation type="submission" date="2023-03" db="EMBL/GenBank/DDBJ databases">
        <title>Massive genome expansion in bonnet fungi (Mycena s.s.) driven by repeated elements and novel gene families across ecological guilds.</title>
        <authorList>
            <consortium name="Lawrence Berkeley National Laboratory"/>
            <person name="Harder C.B."/>
            <person name="Miyauchi S."/>
            <person name="Viragh M."/>
            <person name="Kuo A."/>
            <person name="Thoen E."/>
            <person name="Andreopoulos B."/>
            <person name="Lu D."/>
            <person name="Skrede I."/>
            <person name="Drula E."/>
            <person name="Henrissat B."/>
            <person name="Morin E."/>
            <person name="Kohler A."/>
            <person name="Barry K."/>
            <person name="LaButti K."/>
            <person name="Morin E."/>
            <person name="Salamov A."/>
            <person name="Lipzen A."/>
            <person name="Mereny Z."/>
            <person name="Hegedus B."/>
            <person name="Baldrian P."/>
            <person name="Stursova M."/>
            <person name="Weitz H."/>
            <person name="Taylor A."/>
            <person name="Grigoriev I.V."/>
            <person name="Nagy L.G."/>
            <person name="Martin F."/>
            <person name="Kauserud H."/>
        </authorList>
    </citation>
    <scope>NUCLEOTIDE SEQUENCE</scope>
    <source>
        <strain evidence="1">CBHHK002</strain>
    </source>
</reference>